<evidence type="ECO:0000256" key="2">
    <source>
        <dbReference type="ARBA" id="ARBA00022723"/>
    </source>
</evidence>
<feature type="compositionally biased region" description="Polar residues" evidence="8">
    <location>
        <begin position="142"/>
        <end position="155"/>
    </location>
</feature>
<dbReference type="SUPFAM" id="SSF57667">
    <property type="entry name" value="beta-beta-alpha zinc fingers"/>
    <property type="match status" value="2"/>
</dbReference>
<dbReference type="GO" id="GO:0005634">
    <property type="term" value="C:nucleus"/>
    <property type="evidence" value="ECO:0007669"/>
    <property type="project" value="UniProtKB-SubCell"/>
</dbReference>
<keyword evidence="6" id="KW-0539">Nucleus</keyword>
<dbReference type="EMBL" id="JYDO01000022">
    <property type="protein sequence ID" value="KRZ77133.1"/>
    <property type="molecule type" value="Genomic_DNA"/>
</dbReference>
<dbReference type="InterPro" id="IPR036236">
    <property type="entry name" value="Znf_C2H2_sf"/>
</dbReference>
<evidence type="ECO:0000313" key="10">
    <source>
        <dbReference type="EMBL" id="KRZ77133.1"/>
    </source>
</evidence>
<dbReference type="PROSITE" id="PS00028">
    <property type="entry name" value="ZINC_FINGER_C2H2_1"/>
    <property type="match status" value="3"/>
</dbReference>
<dbReference type="Gene3D" id="3.30.160.60">
    <property type="entry name" value="Classic Zinc Finger"/>
    <property type="match status" value="2"/>
</dbReference>
<dbReference type="OrthoDB" id="6077919at2759"/>
<dbReference type="FunFam" id="3.30.160.60:FF:000100">
    <property type="entry name" value="Zinc finger 45-like"/>
    <property type="match status" value="1"/>
</dbReference>
<feature type="compositionally biased region" description="Polar residues" evidence="8">
    <location>
        <begin position="274"/>
        <end position="287"/>
    </location>
</feature>
<comment type="subcellular location">
    <subcellularLocation>
        <location evidence="1">Nucleus</location>
    </subcellularLocation>
</comment>
<dbReference type="PANTHER" id="PTHR24394:SF29">
    <property type="entry name" value="MYONEURIN"/>
    <property type="match status" value="1"/>
</dbReference>
<sequence length="506" mass="58888">MTPQPYTCDECGKQFKTRNNYMDHKNIHYGIRPFQCEVCQSTFNNRGTHYNHIRLHNNYRLYVCPLCKENFNWETALKGHLNAHQNRQHITPEMVDYIFQKVKKEVREEKRKLKNAVQETLKNSASSNMEERKDANPAPYNCNKQKTNSNQENNGQNIGIKCELIRRPLHYNLRKTEGQNYWYNCISVRLVNAPTNTRTNENAPSKFQMGLNCAKESHHAHQNQYLLNKEHEAKMWSTSSTEGPHSTKSDLSSYRKQENFQSAYNPKKPEHHLTNSGPGPSFATNNHFFQNLNENQRSEISTAANSQLPFPSKEHKEKIPSAAAKKPFSDDRTFGKVNYEEKVGFTSMNTVNYQNCYGNNNEHPMIKQNIETNFRFPKEIQNQSSKIQTVLNSHIFAFNNDSKQVRQFKVENEAQENVGINYYLTKVKEPNDLLLANGQFRYEYPSNLNGIYGTQKPNVSTSNIANNIKVENNYQQAFIQAKKHFIKIGKTTLVKEQVILPYYFEK</sequence>
<keyword evidence="4 7" id="KW-0863">Zinc-finger</keyword>
<keyword evidence="5" id="KW-0862">Zinc</keyword>
<evidence type="ECO:0000313" key="11">
    <source>
        <dbReference type="Proteomes" id="UP000054843"/>
    </source>
</evidence>
<evidence type="ECO:0000256" key="6">
    <source>
        <dbReference type="ARBA" id="ARBA00023242"/>
    </source>
</evidence>
<evidence type="ECO:0000256" key="3">
    <source>
        <dbReference type="ARBA" id="ARBA00022737"/>
    </source>
</evidence>
<keyword evidence="3" id="KW-0677">Repeat</keyword>
<dbReference type="Pfam" id="PF00096">
    <property type="entry name" value="zf-C2H2"/>
    <property type="match status" value="1"/>
</dbReference>
<comment type="caution">
    <text evidence="10">The sequence shown here is derived from an EMBL/GenBank/DDBJ whole genome shotgun (WGS) entry which is preliminary data.</text>
</comment>
<dbReference type="PANTHER" id="PTHR24394">
    <property type="entry name" value="ZINC FINGER PROTEIN"/>
    <property type="match status" value="1"/>
</dbReference>
<dbReference type="GO" id="GO:0008270">
    <property type="term" value="F:zinc ion binding"/>
    <property type="evidence" value="ECO:0007669"/>
    <property type="project" value="UniProtKB-KW"/>
</dbReference>
<organism evidence="10 11">
    <name type="scientific">Trichinella papuae</name>
    <dbReference type="NCBI Taxonomy" id="268474"/>
    <lineage>
        <taxon>Eukaryota</taxon>
        <taxon>Metazoa</taxon>
        <taxon>Ecdysozoa</taxon>
        <taxon>Nematoda</taxon>
        <taxon>Enoplea</taxon>
        <taxon>Dorylaimia</taxon>
        <taxon>Trichinellida</taxon>
        <taxon>Trichinellidae</taxon>
        <taxon>Trichinella</taxon>
    </lineage>
</organism>
<feature type="compositionally biased region" description="Basic and acidic residues" evidence="8">
    <location>
        <begin position="245"/>
        <end position="258"/>
    </location>
</feature>
<feature type="domain" description="C2H2-type" evidence="9">
    <location>
        <begin position="34"/>
        <end position="61"/>
    </location>
</feature>
<accession>A0A0V1MZF8</accession>
<dbReference type="InterPro" id="IPR013087">
    <property type="entry name" value="Znf_C2H2_type"/>
</dbReference>
<proteinExistence type="predicted"/>
<evidence type="ECO:0000256" key="1">
    <source>
        <dbReference type="ARBA" id="ARBA00004123"/>
    </source>
</evidence>
<dbReference type="AlphaFoldDB" id="A0A0V1MZF8"/>
<dbReference type="STRING" id="268474.A0A0V1MZF8"/>
<feature type="domain" description="C2H2-type" evidence="9">
    <location>
        <begin position="62"/>
        <end position="89"/>
    </location>
</feature>
<keyword evidence="2" id="KW-0479">Metal-binding</keyword>
<keyword evidence="11" id="KW-1185">Reference proteome</keyword>
<reference evidence="10 11" key="1">
    <citation type="submission" date="2015-01" db="EMBL/GenBank/DDBJ databases">
        <title>Evolution of Trichinella species and genotypes.</title>
        <authorList>
            <person name="Korhonen P.K."/>
            <person name="Edoardo P."/>
            <person name="Giuseppe L.R."/>
            <person name="Gasser R.B."/>
        </authorList>
    </citation>
    <scope>NUCLEOTIDE SEQUENCE [LARGE SCALE GENOMIC DNA]</scope>
    <source>
        <strain evidence="10">ISS1980</strain>
    </source>
</reference>
<dbReference type="Proteomes" id="UP000054843">
    <property type="component" value="Unassembled WGS sequence"/>
</dbReference>
<feature type="domain" description="C2H2-type" evidence="9">
    <location>
        <begin position="6"/>
        <end position="33"/>
    </location>
</feature>
<gene>
    <name evidence="10" type="primary">ZNF718</name>
    <name evidence="10" type="ORF">T10_10823</name>
</gene>
<feature type="region of interest" description="Disordered" evidence="8">
    <location>
        <begin position="235"/>
        <end position="287"/>
    </location>
</feature>
<feature type="compositionally biased region" description="Polar residues" evidence="8">
    <location>
        <begin position="117"/>
        <end position="128"/>
    </location>
</feature>
<dbReference type="PROSITE" id="PS50157">
    <property type="entry name" value="ZINC_FINGER_C2H2_2"/>
    <property type="match status" value="3"/>
</dbReference>
<evidence type="ECO:0000256" key="8">
    <source>
        <dbReference type="SAM" id="MobiDB-lite"/>
    </source>
</evidence>
<evidence type="ECO:0000256" key="4">
    <source>
        <dbReference type="ARBA" id="ARBA00022771"/>
    </source>
</evidence>
<evidence type="ECO:0000256" key="7">
    <source>
        <dbReference type="PROSITE-ProRule" id="PRU00042"/>
    </source>
</evidence>
<feature type="region of interest" description="Disordered" evidence="8">
    <location>
        <begin position="117"/>
        <end position="155"/>
    </location>
</feature>
<evidence type="ECO:0000259" key="9">
    <source>
        <dbReference type="PROSITE" id="PS50157"/>
    </source>
</evidence>
<dbReference type="GO" id="GO:0000981">
    <property type="term" value="F:DNA-binding transcription factor activity, RNA polymerase II-specific"/>
    <property type="evidence" value="ECO:0007669"/>
    <property type="project" value="TreeGrafter"/>
</dbReference>
<name>A0A0V1MZF8_9BILA</name>
<evidence type="ECO:0000256" key="5">
    <source>
        <dbReference type="ARBA" id="ARBA00022833"/>
    </source>
</evidence>
<protein>
    <submittedName>
        <fullName evidence="10">Zinc finger protein</fullName>
    </submittedName>
</protein>
<dbReference type="SMART" id="SM00355">
    <property type="entry name" value="ZnF_C2H2"/>
    <property type="match status" value="3"/>
</dbReference>